<dbReference type="InterPro" id="IPR022289">
    <property type="entry name" value="PRTRC_protein-C"/>
</dbReference>
<sequence length="72" mass="8151">MILSTELARVFILMDKGQKISLDDPEPRWSVDAVLNFYANIYPILTTSKISAPIIRDDKVEYVFESVMGTKG</sequence>
<protein>
    <submittedName>
        <fullName evidence="1">PRTRC genetic system protein C</fullName>
    </submittedName>
</protein>
<dbReference type="Proteomes" id="UP000272428">
    <property type="component" value="Unassembled WGS sequence"/>
</dbReference>
<gene>
    <name evidence="1" type="ORF">BCF58_0991</name>
</gene>
<reference evidence="1 2" key="1">
    <citation type="submission" date="2018-10" db="EMBL/GenBank/DDBJ databases">
        <title>Genomic Encyclopedia of Archaeal and Bacterial Type Strains, Phase II (KMG-II): from individual species to whole genera.</title>
        <authorList>
            <person name="Goeker M."/>
        </authorList>
    </citation>
    <scope>NUCLEOTIDE SEQUENCE [LARGE SCALE GENOMIC DNA]</scope>
    <source>
        <strain evidence="1 2">DSM 14219</strain>
    </source>
</reference>
<dbReference type="InterPro" id="IPR032866">
    <property type="entry name" value="Prok_Ub"/>
</dbReference>
<comment type="caution">
    <text evidence="1">The sequence shown here is derived from an EMBL/GenBank/DDBJ whole genome shotgun (WGS) entry which is preliminary data.</text>
</comment>
<dbReference type="OrthoDB" id="6912309at2"/>
<proteinExistence type="predicted"/>
<dbReference type="NCBIfam" id="TIGR03738">
    <property type="entry name" value="PRTRC_C"/>
    <property type="match status" value="1"/>
</dbReference>
<organism evidence="1 2">
    <name type="scientific">Chryseobacterium defluvii</name>
    <dbReference type="NCBI Taxonomy" id="160396"/>
    <lineage>
        <taxon>Bacteria</taxon>
        <taxon>Pseudomonadati</taxon>
        <taxon>Bacteroidota</taxon>
        <taxon>Flavobacteriia</taxon>
        <taxon>Flavobacteriales</taxon>
        <taxon>Weeksellaceae</taxon>
        <taxon>Chryseobacterium group</taxon>
        <taxon>Chryseobacterium</taxon>
    </lineage>
</organism>
<keyword evidence="2" id="KW-1185">Reference proteome</keyword>
<evidence type="ECO:0000313" key="2">
    <source>
        <dbReference type="Proteomes" id="UP000272428"/>
    </source>
</evidence>
<dbReference type="EMBL" id="RBXB01000001">
    <property type="protein sequence ID" value="RKT01767.1"/>
    <property type="molecule type" value="Genomic_DNA"/>
</dbReference>
<accession>A0A495SP03</accession>
<dbReference type="AlphaFoldDB" id="A0A495SP03"/>
<evidence type="ECO:0000313" key="1">
    <source>
        <dbReference type="EMBL" id="RKT01767.1"/>
    </source>
</evidence>
<dbReference type="Pfam" id="PF14454">
    <property type="entry name" value="Prok_Ub"/>
    <property type="match status" value="1"/>
</dbReference>
<dbReference type="RefSeq" id="WP_121460651.1">
    <property type="nucleotide sequence ID" value="NZ_RBXB01000001.1"/>
</dbReference>
<name>A0A495SP03_9FLAO</name>